<feature type="compositionally biased region" description="Basic and acidic residues" evidence="1">
    <location>
        <begin position="34"/>
        <end position="44"/>
    </location>
</feature>
<proteinExistence type="predicted"/>
<gene>
    <name evidence="2" type="ORF">G5I_05996</name>
</gene>
<organism evidence="3">
    <name type="scientific">Acromyrmex echinatior</name>
    <name type="common">Panamanian leafcutter ant</name>
    <name type="synonym">Acromyrmex octospinosus echinatior</name>
    <dbReference type="NCBI Taxonomy" id="103372"/>
    <lineage>
        <taxon>Eukaryota</taxon>
        <taxon>Metazoa</taxon>
        <taxon>Ecdysozoa</taxon>
        <taxon>Arthropoda</taxon>
        <taxon>Hexapoda</taxon>
        <taxon>Insecta</taxon>
        <taxon>Pterygota</taxon>
        <taxon>Neoptera</taxon>
        <taxon>Endopterygota</taxon>
        <taxon>Hymenoptera</taxon>
        <taxon>Apocrita</taxon>
        <taxon>Aculeata</taxon>
        <taxon>Formicoidea</taxon>
        <taxon>Formicidae</taxon>
        <taxon>Myrmicinae</taxon>
        <taxon>Acromyrmex</taxon>
    </lineage>
</organism>
<sequence length="99" mass="11135">MNDVTTTYVAVPERVAPYCSRIDRGATSNAPRRWRGEESDEEGTRARGVHLYVRQFGAIDVYHYHEEHCFVPQLNVSGLSKRKSVGPVIAQEISDENAS</sequence>
<evidence type="ECO:0000256" key="1">
    <source>
        <dbReference type="SAM" id="MobiDB-lite"/>
    </source>
</evidence>
<evidence type="ECO:0000313" key="2">
    <source>
        <dbReference type="EMBL" id="EGI65484.1"/>
    </source>
</evidence>
<evidence type="ECO:0000313" key="3">
    <source>
        <dbReference type="Proteomes" id="UP000007755"/>
    </source>
</evidence>
<accession>F4WJW2</accession>
<dbReference type="InParanoid" id="F4WJW2"/>
<feature type="region of interest" description="Disordered" evidence="1">
    <location>
        <begin position="25"/>
        <end position="44"/>
    </location>
</feature>
<keyword evidence="3" id="KW-1185">Reference proteome</keyword>
<reference evidence="2" key="1">
    <citation type="submission" date="2011-02" db="EMBL/GenBank/DDBJ databases">
        <title>The genome of the leaf-cutting ant Acromyrmex echinatior suggests key adaptations to social evolution and fungus farming.</title>
        <authorList>
            <person name="Nygaard S."/>
            <person name="Zhang G."/>
        </authorList>
    </citation>
    <scope>NUCLEOTIDE SEQUENCE</scope>
</reference>
<dbReference type="Proteomes" id="UP000007755">
    <property type="component" value="Unassembled WGS sequence"/>
</dbReference>
<dbReference type="EMBL" id="GL888187">
    <property type="protein sequence ID" value="EGI65484.1"/>
    <property type="molecule type" value="Genomic_DNA"/>
</dbReference>
<dbReference type="AlphaFoldDB" id="F4WJW2"/>
<protein>
    <submittedName>
        <fullName evidence="2">Uncharacterized protein</fullName>
    </submittedName>
</protein>
<name>F4WJW2_ACREC</name>